<dbReference type="RefSeq" id="WP_090489949.1">
    <property type="nucleotide sequence ID" value="NZ_VTVE01000006.1"/>
</dbReference>
<dbReference type="Proteomes" id="UP000473091">
    <property type="component" value="Unassembled WGS sequence"/>
</dbReference>
<evidence type="ECO:0000313" key="3">
    <source>
        <dbReference type="Proteomes" id="UP000473091"/>
    </source>
</evidence>
<keyword evidence="1" id="KW-0812">Transmembrane</keyword>
<dbReference type="AlphaFoldDB" id="A0A6M0LK64"/>
<accession>A0A6M0LK64</accession>
<dbReference type="EMBL" id="VTVE01000006">
    <property type="protein sequence ID" value="NEX02904.1"/>
    <property type="molecule type" value="Genomic_DNA"/>
</dbReference>
<sequence length="211" mass="25025">MKKIVISFTLIAIIVIVWILRRYYFYCNSNLYFKESVDYQLRYYYGDKEIDCGKSDVERSKQGDLYCFIYSVELECDDVNFTAYNKMYDKSMLGGHLNRDDYFEVRDTYIRNIINAKNSGIKKYEIPIMESILDDKPDYVFVLDNNIDVITGYIKDILAFGINNNYRLDLWFEIVDKDGNKLTDSYAIMKACRSDKINYEGLDLFLDSLWN</sequence>
<protein>
    <submittedName>
        <fullName evidence="2">Uncharacterized protein</fullName>
    </submittedName>
</protein>
<gene>
    <name evidence="2" type="ORF">F0Q01_13550</name>
</gene>
<organism evidence="2 3">
    <name type="scientific">Pseudobutyrivibrio xylanivorans</name>
    <dbReference type="NCBI Taxonomy" id="185007"/>
    <lineage>
        <taxon>Bacteria</taxon>
        <taxon>Bacillati</taxon>
        <taxon>Bacillota</taxon>
        <taxon>Clostridia</taxon>
        <taxon>Lachnospirales</taxon>
        <taxon>Lachnospiraceae</taxon>
        <taxon>Pseudobutyrivibrio</taxon>
    </lineage>
</organism>
<name>A0A6M0LK64_PSEXY</name>
<comment type="caution">
    <text evidence="2">The sequence shown here is derived from an EMBL/GenBank/DDBJ whole genome shotgun (WGS) entry which is preliminary data.</text>
</comment>
<keyword evidence="1" id="KW-0472">Membrane</keyword>
<keyword evidence="1" id="KW-1133">Transmembrane helix</keyword>
<reference evidence="2 3" key="1">
    <citation type="submission" date="2019-09" db="EMBL/GenBank/DDBJ databases">
        <authorList>
            <person name="Pidcock S.E."/>
            <person name="Huws S.A."/>
        </authorList>
    </citation>
    <scope>NUCLEOTIDE SEQUENCE [LARGE SCALE GENOMIC DNA]</scope>
    <source>
        <strain evidence="2 3">MZ8</strain>
    </source>
</reference>
<evidence type="ECO:0000313" key="2">
    <source>
        <dbReference type="EMBL" id="NEX02904.1"/>
    </source>
</evidence>
<evidence type="ECO:0000256" key="1">
    <source>
        <dbReference type="SAM" id="Phobius"/>
    </source>
</evidence>
<reference evidence="2 3" key="2">
    <citation type="submission" date="2020-03" db="EMBL/GenBank/DDBJ databases">
        <title>Investigating the evolutionary divergence of the Butyrivibrio group.</title>
        <authorList>
            <person name="Skvortsov T."/>
            <person name="Santos F.G."/>
            <person name="Ting K.S."/>
            <person name="Creevey C.J."/>
        </authorList>
    </citation>
    <scope>NUCLEOTIDE SEQUENCE [LARGE SCALE GENOMIC DNA]</scope>
    <source>
        <strain evidence="2 3">MZ8</strain>
    </source>
</reference>
<feature type="transmembrane region" description="Helical" evidence="1">
    <location>
        <begin position="6"/>
        <end position="24"/>
    </location>
</feature>
<proteinExistence type="predicted"/>